<reference evidence="3" key="1">
    <citation type="journal article" date="2019" name="Int. J. Syst. Evol. Microbiol.">
        <title>The Global Catalogue of Microorganisms (GCM) 10K type strain sequencing project: providing services to taxonomists for standard genome sequencing and annotation.</title>
        <authorList>
            <consortium name="The Broad Institute Genomics Platform"/>
            <consortium name="The Broad Institute Genome Sequencing Center for Infectious Disease"/>
            <person name="Wu L."/>
            <person name="Ma J."/>
        </authorList>
    </citation>
    <scope>NUCLEOTIDE SEQUENCE [LARGE SCALE GENOMIC DNA]</scope>
    <source>
        <strain evidence="3">JCM 18304</strain>
    </source>
</reference>
<dbReference type="SUPFAM" id="SSF160904">
    <property type="entry name" value="Jann2411-like"/>
    <property type="match status" value="2"/>
</dbReference>
<dbReference type="InterPro" id="IPR010852">
    <property type="entry name" value="ABATE"/>
</dbReference>
<dbReference type="Pfam" id="PF07336">
    <property type="entry name" value="ABATE"/>
    <property type="match status" value="1"/>
</dbReference>
<sequence>MEFNFFGGDLALDLTGTLGRRYGGTPVEFLHSPADLHRWFTAAGIADPSATPDDDDLATAKNLREAIYRLAYAAMAAHSSRHIMANDTATAAVIAAPDPAVAAHGAVAANRFDVADRAGVTDGAVVAGRAGVATPLDRAVPAGAVALFDPADRAIVNQAAAIAPPLVRIDDTGALVRTGSAQASLSLVARAAIALVTGPSAAQLHECEGPACTRMFLDNSARGTRRWCDMSRCGNRAKVAKFRARQTT</sequence>
<evidence type="ECO:0000313" key="3">
    <source>
        <dbReference type="Proteomes" id="UP001501570"/>
    </source>
</evidence>
<protein>
    <recommendedName>
        <fullName evidence="1">Zinc finger CGNR domain-containing protein</fullName>
    </recommendedName>
</protein>
<dbReference type="RefSeq" id="WP_345626758.1">
    <property type="nucleotide sequence ID" value="NZ_BAABJQ010000003.1"/>
</dbReference>
<evidence type="ECO:0000259" key="1">
    <source>
        <dbReference type="Pfam" id="PF11706"/>
    </source>
</evidence>
<dbReference type="InterPro" id="IPR023286">
    <property type="entry name" value="ABATE_dom_sf"/>
</dbReference>
<dbReference type="EMBL" id="BAABJQ010000003">
    <property type="protein sequence ID" value="GAA5180037.1"/>
    <property type="molecule type" value="Genomic_DNA"/>
</dbReference>
<accession>A0ABP9RND0</accession>
<dbReference type="Proteomes" id="UP001501570">
    <property type="component" value="Unassembled WGS sequence"/>
</dbReference>
<dbReference type="PANTHER" id="PTHR35525:SF3">
    <property type="entry name" value="BLL6575 PROTEIN"/>
    <property type="match status" value="1"/>
</dbReference>
<dbReference type="InterPro" id="IPR021005">
    <property type="entry name" value="Znf_CGNR"/>
</dbReference>
<dbReference type="PANTHER" id="PTHR35525">
    <property type="entry name" value="BLL6575 PROTEIN"/>
    <property type="match status" value="1"/>
</dbReference>
<dbReference type="Gene3D" id="1.10.3300.10">
    <property type="entry name" value="Jann2411-like domain"/>
    <property type="match status" value="1"/>
</dbReference>
<organism evidence="2 3">
    <name type="scientific">Rugosimonospora acidiphila</name>
    <dbReference type="NCBI Taxonomy" id="556531"/>
    <lineage>
        <taxon>Bacteria</taxon>
        <taxon>Bacillati</taxon>
        <taxon>Actinomycetota</taxon>
        <taxon>Actinomycetes</taxon>
        <taxon>Micromonosporales</taxon>
        <taxon>Micromonosporaceae</taxon>
        <taxon>Rugosimonospora</taxon>
    </lineage>
</organism>
<comment type="caution">
    <text evidence="2">The sequence shown here is derived from an EMBL/GenBank/DDBJ whole genome shotgun (WGS) entry which is preliminary data.</text>
</comment>
<gene>
    <name evidence="2" type="ORF">GCM10023322_11410</name>
</gene>
<proteinExistence type="predicted"/>
<evidence type="ECO:0000313" key="2">
    <source>
        <dbReference type="EMBL" id="GAA5180037.1"/>
    </source>
</evidence>
<feature type="domain" description="Zinc finger CGNR" evidence="1">
    <location>
        <begin position="204"/>
        <end position="246"/>
    </location>
</feature>
<dbReference type="Pfam" id="PF11706">
    <property type="entry name" value="zf-CGNR"/>
    <property type="match status" value="1"/>
</dbReference>
<keyword evidence="3" id="KW-1185">Reference proteome</keyword>
<name>A0ABP9RND0_9ACTN</name>